<evidence type="ECO:0000259" key="2">
    <source>
        <dbReference type="PROSITE" id="PS50887"/>
    </source>
</evidence>
<comment type="caution">
    <text evidence="3">The sequence shown here is derived from an EMBL/GenBank/DDBJ whole genome shotgun (WGS) entry which is preliminary data.</text>
</comment>
<dbReference type="PANTHER" id="PTHR46663">
    <property type="entry name" value="DIGUANYLATE CYCLASE DGCT-RELATED"/>
    <property type="match status" value="1"/>
</dbReference>
<evidence type="ECO:0000256" key="1">
    <source>
        <dbReference type="SAM" id="Phobius"/>
    </source>
</evidence>
<dbReference type="EMBL" id="JBIUZV010000003">
    <property type="protein sequence ID" value="MFJ3045605.1"/>
    <property type="molecule type" value="Genomic_DNA"/>
</dbReference>
<evidence type="ECO:0000313" key="3">
    <source>
        <dbReference type="EMBL" id="MFJ3045605.1"/>
    </source>
</evidence>
<keyword evidence="3" id="KW-0548">Nucleotidyltransferase</keyword>
<dbReference type="InterPro" id="IPR043128">
    <property type="entry name" value="Rev_trsase/Diguanyl_cyclase"/>
</dbReference>
<dbReference type="Proteomes" id="UP001617427">
    <property type="component" value="Unassembled WGS sequence"/>
</dbReference>
<protein>
    <submittedName>
        <fullName evidence="3">Diguanylate cyclase domain-containing protein</fullName>
        <ecNumber evidence="3">2.7.7.65</ecNumber>
    </submittedName>
</protein>
<name>A0ABW8EW04_9BURK</name>
<dbReference type="CDD" id="cd01949">
    <property type="entry name" value="GGDEF"/>
    <property type="match status" value="1"/>
</dbReference>
<keyword evidence="1" id="KW-0812">Transmembrane</keyword>
<keyword evidence="1" id="KW-0472">Membrane</keyword>
<feature type="domain" description="GGDEF" evidence="2">
    <location>
        <begin position="84"/>
        <end position="216"/>
    </location>
</feature>
<dbReference type="SMART" id="SM00267">
    <property type="entry name" value="GGDEF"/>
    <property type="match status" value="1"/>
</dbReference>
<keyword evidence="1" id="KW-1133">Transmembrane helix</keyword>
<accession>A0ABW8EW04</accession>
<dbReference type="InterPro" id="IPR052163">
    <property type="entry name" value="DGC-Regulatory_Protein"/>
</dbReference>
<dbReference type="SUPFAM" id="SSF55073">
    <property type="entry name" value="Nucleotide cyclase"/>
    <property type="match status" value="1"/>
</dbReference>
<gene>
    <name evidence="3" type="ORF">ACIPEN_07250</name>
</gene>
<dbReference type="Pfam" id="PF00990">
    <property type="entry name" value="GGDEF"/>
    <property type="match status" value="1"/>
</dbReference>
<dbReference type="PANTHER" id="PTHR46663:SF2">
    <property type="entry name" value="GGDEF DOMAIN-CONTAINING PROTEIN"/>
    <property type="match status" value="1"/>
</dbReference>
<dbReference type="GO" id="GO:0052621">
    <property type="term" value="F:diguanylate cyclase activity"/>
    <property type="evidence" value="ECO:0007669"/>
    <property type="project" value="UniProtKB-EC"/>
</dbReference>
<keyword evidence="4" id="KW-1185">Reference proteome</keyword>
<organism evidence="3 4">
    <name type="scientific">Herbaspirillum chlorophenolicum</name>
    <dbReference type="NCBI Taxonomy" id="211589"/>
    <lineage>
        <taxon>Bacteria</taxon>
        <taxon>Pseudomonadati</taxon>
        <taxon>Pseudomonadota</taxon>
        <taxon>Betaproteobacteria</taxon>
        <taxon>Burkholderiales</taxon>
        <taxon>Oxalobacteraceae</taxon>
        <taxon>Herbaspirillum</taxon>
    </lineage>
</organism>
<sequence>MDNNLIAYLSSLGLVTVFLGIACIRLVRITRERNDLSARLEQSAASNEELKKLALYDWLTGLPNRLLLEDRIHQAIAKAQREQGCFVVLFLDLDCFKMVNDKFGHAAGDLLLNQIALRLSENLRHHDTVARMGGDEFVVVAEILASQDISTICDKVAKSFSSPFLIAGKMLTIDASMGHAQYPDDGESIEDLLSKADDGMYNLKNGKRLDVKYIMG</sequence>
<dbReference type="RefSeq" id="WP_402699278.1">
    <property type="nucleotide sequence ID" value="NZ_JBIUZV010000003.1"/>
</dbReference>
<evidence type="ECO:0000313" key="4">
    <source>
        <dbReference type="Proteomes" id="UP001617427"/>
    </source>
</evidence>
<dbReference type="EC" id="2.7.7.65" evidence="3"/>
<dbReference type="InterPro" id="IPR000160">
    <property type="entry name" value="GGDEF_dom"/>
</dbReference>
<keyword evidence="3" id="KW-0808">Transferase</keyword>
<reference evidence="3 4" key="1">
    <citation type="submission" date="2024-10" db="EMBL/GenBank/DDBJ databases">
        <title>The Natural Products Discovery Center: Release of the First 8490 Sequenced Strains for Exploring Actinobacteria Biosynthetic Diversity.</title>
        <authorList>
            <person name="Kalkreuter E."/>
            <person name="Kautsar S.A."/>
            <person name="Yang D."/>
            <person name="Bader C.D."/>
            <person name="Teijaro C.N."/>
            <person name="Fluegel L."/>
            <person name="Davis C.M."/>
            <person name="Simpson J.R."/>
            <person name="Lauterbach L."/>
            <person name="Steele A.D."/>
            <person name="Gui C."/>
            <person name="Meng S."/>
            <person name="Li G."/>
            <person name="Viehrig K."/>
            <person name="Ye F."/>
            <person name="Su P."/>
            <person name="Kiefer A.F."/>
            <person name="Nichols A."/>
            <person name="Cepeda A.J."/>
            <person name="Yan W."/>
            <person name="Fan B."/>
            <person name="Jiang Y."/>
            <person name="Adhikari A."/>
            <person name="Zheng C.-J."/>
            <person name="Schuster L."/>
            <person name="Cowan T.M."/>
            <person name="Smanski M.J."/>
            <person name="Chevrette M.G."/>
            <person name="De Carvalho L.P.S."/>
            <person name="Shen B."/>
        </authorList>
    </citation>
    <scope>NUCLEOTIDE SEQUENCE [LARGE SCALE GENOMIC DNA]</scope>
    <source>
        <strain evidence="3 4">NPDC087045</strain>
    </source>
</reference>
<proteinExistence type="predicted"/>
<dbReference type="Gene3D" id="3.30.70.270">
    <property type="match status" value="1"/>
</dbReference>
<dbReference type="NCBIfam" id="TIGR00254">
    <property type="entry name" value="GGDEF"/>
    <property type="match status" value="1"/>
</dbReference>
<feature type="transmembrane region" description="Helical" evidence="1">
    <location>
        <begin position="6"/>
        <end position="27"/>
    </location>
</feature>
<dbReference type="InterPro" id="IPR029787">
    <property type="entry name" value="Nucleotide_cyclase"/>
</dbReference>
<dbReference type="PROSITE" id="PS50887">
    <property type="entry name" value="GGDEF"/>
    <property type="match status" value="1"/>
</dbReference>